<dbReference type="EMBL" id="JBFXLT010000199">
    <property type="protein sequence ID" value="KAL2802218.1"/>
    <property type="molecule type" value="Genomic_DNA"/>
</dbReference>
<gene>
    <name evidence="1" type="ORF">BJX63DRAFT_120742</name>
</gene>
<evidence type="ECO:0008006" key="3">
    <source>
        <dbReference type="Google" id="ProtNLM"/>
    </source>
</evidence>
<evidence type="ECO:0000313" key="2">
    <source>
        <dbReference type="Proteomes" id="UP001610334"/>
    </source>
</evidence>
<comment type="caution">
    <text evidence="1">The sequence shown here is derived from an EMBL/GenBank/DDBJ whole genome shotgun (WGS) entry which is preliminary data.</text>
</comment>
<name>A0ABR4GT18_9EURO</name>
<keyword evidence="2" id="KW-1185">Reference proteome</keyword>
<accession>A0ABR4GT18</accession>
<protein>
    <recommendedName>
        <fullName evidence="3">Ubiquitinyl hydrolase 1</fullName>
    </recommendedName>
</protein>
<dbReference type="Proteomes" id="UP001610334">
    <property type="component" value="Unassembled WGS sequence"/>
</dbReference>
<sequence>MRLLEVCFVPGVSYIEEIWKYTRDIEWTETQLSELRENIFQDSFCNFLPLESEPREGKKSGSDTFTIQLALLVATLTLRNQGKYLFLLDSNPATPPYQEDRGWSIGICDLAKHYWNLRLANSQTPSSSHVPVDRTNDIIRTTNVSQEIVRDIPT</sequence>
<reference evidence="1 2" key="1">
    <citation type="submission" date="2024-07" db="EMBL/GenBank/DDBJ databases">
        <title>Section-level genome sequencing and comparative genomics of Aspergillus sections Usti and Cavernicolus.</title>
        <authorList>
            <consortium name="Lawrence Berkeley National Laboratory"/>
            <person name="Nybo J.L."/>
            <person name="Vesth T.C."/>
            <person name="Theobald S."/>
            <person name="Frisvad J.C."/>
            <person name="Larsen T.O."/>
            <person name="Kjaerboelling I."/>
            <person name="Rothschild-Mancinelli K."/>
            <person name="Lyhne E.K."/>
            <person name="Kogle M.E."/>
            <person name="Barry K."/>
            <person name="Clum A."/>
            <person name="Na H."/>
            <person name="Ledsgaard L."/>
            <person name="Lin J."/>
            <person name="Lipzen A."/>
            <person name="Kuo A."/>
            <person name="Riley R."/>
            <person name="Mondo S."/>
            <person name="Labutti K."/>
            <person name="Haridas S."/>
            <person name="Pangalinan J."/>
            <person name="Salamov A.A."/>
            <person name="Simmons B.A."/>
            <person name="Magnuson J.K."/>
            <person name="Chen J."/>
            <person name="Drula E."/>
            <person name="Henrissat B."/>
            <person name="Wiebenga A."/>
            <person name="Lubbers R.J."/>
            <person name="Gomes A.C."/>
            <person name="Makela M.R."/>
            <person name="Stajich J."/>
            <person name="Grigoriev I.V."/>
            <person name="Mortensen U.H."/>
            <person name="De Vries R.P."/>
            <person name="Baker S.E."/>
            <person name="Andersen M.R."/>
        </authorList>
    </citation>
    <scope>NUCLEOTIDE SEQUENCE [LARGE SCALE GENOMIC DNA]</scope>
    <source>
        <strain evidence="1 2">CBS 588.65</strain>
    </source>
</reference>
<proteinExistence type="predicted"/>
<organism evidence="1 2">
    <name type="scientific">Aspergillus granulosus</name>
    <dbReference type="NCBI Taxonomy" id="176169"/>
    <lineage>
        <taxon>Eukaryota</taxon>
        <taxon>Fungi</taxon>
        <taxon>Dikarya</taxon>
        <taxon>Ascomycota</taxon>
        <taxon>Pezizomycotina</taxon>
        <taxon>Eurotiomycetes</taxon>
        <taxon>Eurotiomycetidae</taxon>
        <taxon>Eurotiales</taxon>
        <taxon>Aspergillaceae</taxon>
        <taxon>Aspergillus</taxon>
        <taxon>Aspergillus subgen. Nidulantes</taxon>
    </lineage>
</organism>
<evidence type="ECO:0000313" key="1">
    <source>
        <dbReference type="EMBL" id="KAL2802218.1"/>
    </source>
</evidence>